<dbReference type="EMBL" id="LFJN01000025">
    <property type="protein sequence ID" value="KPI37243.1"/>
    <property type="molecule type" value="Genomic_DNA"/>
</dbReference>
<dbReference type="InterPro" id="IPR029068">
    <property type="entry name" value="Glyas_Bleomycin-R_OHBP_Dase"/>
</dbReference>
<dbReference type="OrthoDB" id="10255422at2759"/>
<dbReference type="Proteomes" id="UP000038010">
    <property type="component" value="Unassembled WGS sequence"/>
</dbReference>
<feature type="domain" description="Dienelactone hydrolase" evidence="1">
    <location>
        <begin position="44"/>
        <end position="283"/>
    </location>
</feature>
<dbReference type="GeneID" id="28733237"/>
<dbReference type="GO" id="GO:0016787">
    <property type="term" value="F:hydrolase activity"/>
    <property type="evidence" value="ECO:0007669"/>
    <property type="project" value="InterPro"/>
</dbReference>
<dbReference type="InterPro" id="IPR002925">
    <property type="entry name" value="Dienelactn_hydro"/>
</dbReference>
<accession>A0A0N1HKG4</accession>
<reference evidence="3 4" key="1">
    <citation type="submission" date="2015-06" db="EMBL/GenBank/DDBJ databases">
        <title>Draft genome of the ant-associated black yeast Phialophora attae CBS 131958.</title>
        <authorList>
            <person name="Moreno L.F."/>
            <person name="Stielow B.J."/>
            <person name="de Hoog S."/>
            <person name="Vicente V.A."/>
            <person name="Weiss V.A."/>
            <person name="de Vries M."/>
            <person name="Cruz L.M."/>
            <person name="Souza E.M."/>
        </authorList>
    </citation>
    <scope>NUCLEOTIDE SEQUENCE [LARGE SCALE GENOMIC DNA]</scope>
    <source>
        <strain evidence="3 4">CBS 131958</strain>
    </source>
</reference>
<dbReference type="Pfam" id="PF06983">
    <property type="entry name" value="3-dmu-9_3-mt"/>
    <property type="match status" value="1"/>
</dbReference>
<organism evidence="3 4">
    <name type="scientific">Cyphellophora attinorum</name>
    <dbReference type="NCBI Taxonomy" id="1664694"/>
    <lineage>
        <taxon>Eukaryota</taxon>
        <taxon>Fungi</taxon>
        <taxon>Dikarya</taxon>
        <taxon>Ascomycota</taxon>
        <taxon>Pezizomycotina</taxon>
        <taxon>Eurotiomycetes</taxon>
        <taxon>Chaetothyriomycetidae</taxon>
        <taxon>Chaetothyriales</taxon>
        <taxon>Cyphellophoraceae</taxon>
        <taxon>Cyphellophora</taxon>
    </lineage>
</organism>
<evidence type="ECO:0000259" key="2">
    <source>
        <dbReference type="Pfam" id="PF06983"/>
    </source>
</evidence>
<name>A0A0N1HKG4_9EURO</name>
<dbReference type="SUPFAM" id="SSF54593">
    <property type="entry name" value="Glyoxalase/Bleomycin resistance protein/Dihydroxybiphenyl dioxygenase"/>
    <property type="match status" value="1"/>
</dbReference>
<dbReference type="PANTHER" id="PTHR17630:SF55">
    <property type="entry name" value="DIENELACTONE HYDROLASE FAMILY PROTEIN (AFU_ORTHOLOGUE AFUA_1G01900)"/>
    <property type="match status" value="1"/>
</dbReference>
<dbReference type="Pfam" id="PF01738">
    <property type="entry name" value="DLH"/>
    <property type="match status" value="1"/>
</dbReference>
<dbReference type="VEuPathDB" id="FungiDB:AB675_1463"/>
<dbReference type="SUPFAM" id="SSF53474">
    <property type="entry name" value="alpha/beta-Hydrolases"/>
    <property type="match status" value="1"/>
</dbReference>
<keyword evidence="4" id="KW-1185">Reference proteome</keyword>
<dbReference type="Gene3D" id="3.10.180.10">
    <property type="entry name" value="2,3-Dihydroxybiphenyl 1,2-Dioxygenase, domain 1"/>
    <property type="match status" value="1"/>
</dbReference>
<dbReference type="InterPro" id="IPR028973">
    <property type="entry name" value="PhnB-like"/>
</dbReference>
<dbReference type="Gene3D" id="3.40.50.1820">
    <property type="entry name" value="alpha/beta hydrolase"/>
    <property type="match status" value="1"/>
</dbReference>
<evidence type="ECO:0000313" key="3">
    <source>
        <dbReference type="EMBL" id="KPI37243.1"/>
    </source>
</evidence>
<feature type="domain" description="PhnB-like" evidence="2">
    <location>
        <begin position="313"/>
        <end position="424"/>
    </location>
</feature>
<evidence type="ECO:0000259" key="1">
    <source>
        <dbReference type="Pfam" id="PF01738"/>
    </source>
</evidence>
<dbReference type="InterPro" id="IPR029058">
    <property type="entry name" value="AB_hydrolase_fold"/>
</dbReference>
<comment type="caution">
    <text evidence="3">The sequence shown here is derived from an EMBL/GenBank/DDBJ whole genome shotgun (WGS) entry which is preliminary data.</text>
</comment>
<protein>
    <submittedName>
        <fullName evidence="3">Protein AIM2</fullName>
    </submittedName>
</protein>
<dbReference type="RefSeq" id="XP_017997206.1">
    <property type="nucleotide sequence ID" value="XM_018141357.1"/>
</dbReference>
<dbReference type="AlphaFoldDB" id="A0A0N1HKG4"/>
<gene>
    <name evidence="3" type="ORF">AB675_1463</name>
</gene>
<evidence type="ECO:0000313" key="4">
    <source>
        <dbReference type="Proteomes" id="UP000038010"/>
    </source>
</evidence>
<dbReference type="PANTHER" id="PTHR17630">
    <property type="entry name" value="DIENELACTONE HYDROLASE"/>
    <property type="match status" value="1"/>
</dbReference>
<sequence>MPPPTSKPVPEDETPEAAIHRHCLAGNIWPGTPKGTITTLAGLETYVAGNQKSELQILLIHDAGGWTWKNLRLLADEYSERLGGAGVWMPDFFHGEVLTLQHLLDGRFDKVDMPTFTTNNSKANRRHEIFACAAALRTHQNATKVGTVGFCFGGWAVFQLGAQSLLPDGSVKAALDLSEDEKASARPLVDAISTGHPTWLTKEEIDQTRVPTQIIAPEHDSVFTPELKKYANEVIPTLGIEYQYRYFPGQVHTFCSRGSLEVEGERRACERAKGAVVEWFREILPPQLDHVPIHLHHHHRTTLNHTNPILHRQRLEAAKYWTSIFPSSYINSTTNYPNDPSTPIMLSLTLMSHIEHPLNLLLLNIPADQASRFPWNFNESFSLTVAVDTQEEIDEYWDKLVGNGGEERECCWCKDKFGMFWQIVPRRLAEAMGGGGEKASRAMDAMLKWKKADIGELERAIEGL</sequence>
<dbReference type="STRING" id="1664694.A0A0N1HKG4"/>
<proteinExistence type="predicted"/>